<keyword evidence="2" id="KW-0805">Transcription regulation</keyword>
<evidence type="ECO:0000313" key="7">
    <source>
        <dbReference type="EMBL" id="GAA5135870.1"/>
    </source>
</evidence>
<evidence type="ECO:0000256" key="3">
    <source>
        <dbReference type="ARBA" id="ARBA00023082"/>
    </source>
</evidence>
<feature type="domain" description="RNA polymerase sigma-70 region 2" evidence="5">
    <location>
        <begin position="13"/>
        <end position="79"/>
    </location>
</feature>
<keyword evidence="4" id="KW-0804">Transcription</keyword>
<comment type="similarity">
    <text evidence="1">Belongs to the sigma-70 factor family. ECF subfamily.</text>
</comment>
<dbReference type="InterPro" id="IPR014331">
    <property type="entry name" value="RNA_pol_sigma70_ECF_RHOBA"/>
</dbReference>
<proteinExistence type="inferred from homology"/>
<dbReference type="Pfam" id="PF04542">
    <property type="entry name" value="Sigma70_r2"/>
    <property type="match status" value="1"/>
</dbReference>
<dbReference type="InterPro" id="IPR036388">
    <property type="entry name" value="WH-like_DNA-bd_sf"/>
</dbReference>
<evidence type="ECO:0000259" key="5">
    <source>
        <dbReference type="Pfam" id="PF04542"/>
    </source>
</evidence>
<dbReference type="InterPro" id="IPR013325">
    <property type="entry name" value="RNA_pol_sigma_r2"/>
</dbReference>
<feature type="domain" description="RNA polymerase sigma factor 70 region 4 type 2" evidence="6">
    <location>
        <begin position="108"/>
        <end position="159"/>
    </location>
</feature>
<protein>
    <recommendedName>
        <fullName evidence="9">RNA polymerase sigma-70 factor (ECF subfamily)</fullName>
    </recommendedName>
</protein>
<evidence type="ECO:0000256" key="2">
    <source>
        <dbReference type="ARBA" id="ARBA00023015"/>
    </source>
</evidence>
<gene>
    <name evidence="7" type="ORF">GCM10023213_09930</name>
</gene>
<evidence type="ECO:0008006" key="9">
    <source>
        <dbReference type="Google" id="ProtNLM"/>
    </source>
</evidence>
<comment type="caution">
    <text evidence="7">The sequence shown here is derived from an EMBL/GenBank/DDBJ whole genome shotgun (WGS) entry which is preliminary data.</text>
</comment>
<dbReference type="Gene3D" id="1.10.1740.10">
    <property type="match status" value="1"/>
</dbReference>
<dbReference type="InterPro" id="IPR013324">
    <property type="entry name" value="RNA_pol_sigma_r3/r4-like"/>
</dbReference>
<dbReference type="EMBL" id="BAABIA010000002">
    <property type="protein sequence ID" value="GAA5135870.1"/>
    <property type="molecule type" value="Genomic_DNA"/>
</dbReference>
<reference evidence="8" key="1">
    <citation type="journal article" date="2019" name="Int. J. Syst. Evol. Microbiol.">
        <title>The Global Catalogue of Microorganisms (GCM) 10K type strain sequencing project: providing services to taxonomists for standard genome sequencing and annotation.</title>
        <authorList>
            <consortium name="The Broad Institute Genomics Platform"/>
            <consortium name="The Broad Institute Genome Sequencing Center for Infectious Disease"/>
            <person name="Wu L."/>
            <person name="Ma J."/>
        </authorList>
    </citation>
    <scope>NUCLEOTIDE SEQUENCE [LARGE SCALE GENOMIC DNA]</scope>
    <source>
        <strain evidence="8">JCM 18053</strain>
    </source>
</reference>
<keyword evidence="3" id="KW-0731">Sigma factor</keyword>
<accession>A0ABP9NZJ0</accession>
<evidence type="ECO:0000256" key="1">
    <source>
        <dbReference type="ARBA" id="ARBA00010641"/>
    </source>
</evidence>
<evidence type="ECO:0000259" key="6">
    <source>
        <dbReference type="Pfam" id="PF08281"/>
    </source>
</evidence>
<dbReference type="SUPFAM" id="SSF88946">
    <property type="entry name" value="Sigma2 domain of RNA polymerase sigma factors"/>
    <property type="match status" value="1"/>
</dbReference>
<dbReference type="InterPro" id="IPR013249">
    <property type="entry name" value="RNA_pol_sigma70_r4_t2"/>
</dbReference>
<sequence length="172" mass="20024">MADDKTTIFLELLTTHERSLSLYVHGLVPRDSEAEDILQQTKLLLWKHFDEFTLGTHFIAWARKTAFHQILSHRRLKKRAHLPLDEEALEALGHAVSELADEGSCRQDALRTCLAKLPTEHRQMVNLRYFDELEIEQVADRINRTEAAVYRALSRVRMSLMQCMQKQMEAQP</sequence>
<dbReference type="Pfam" id="PF08281">
    <property type="entry name" value="Sigma70_r4_2"/>
    <property type="match status" value="1"/>
</dbReference>
<dbReference type="InterPro" id="IPR039425">
    <property type="entry name" value="RNA_pol_sigma-70-like"/>
</dbReference>
<dbReference type="NCBIfam" id="TIGR02989">
    <property type="entry name" value="Sig-70_gvs1"/>
    <property type="match status" value="1"/>
</dbReference>
<dbReference type="Proteomes" id="UP001499852">
    <property type="component" value="Unassembled WGS sequence"/>
</dbReference>
<dbReference type="RefSeq" id="WP_345735263.1">
    <property type="nucleotide sequence ID" value="NZ_BAABIA010000002.1"/>
</dbReference>
<evidence type="ECO:0000256" key="4">
    <source>
        <dbReference type="ARBA" id="ARBA00023163"/>
    </source>
</evidence>
<dbReference type="NCBIfam" id="TIGR02937">
    <property type="entry name" value="sigma70-ECF"/>
    <property type="match status" value="1"/>
</dbReference>
<dbReference type="Gene3D" id="1.10.10.10">
    <property type="entry name" value="Winged helix-like DNA-binding domain superfamily/Winged helix DNA-binding domain"/>
    <property type="match status" value="1"/>
</dbReference>
<dbReference type="InterPro" id="IPR007627">
    <property type="entry name" value="RNA_pol_sigma70_r2"/>
</dbReference>
<dbReference type="SUPFAM" id="SSF88659">
    <property type="entry name" value="Sigma3 and sigma4 domains of RNA polymerase sigma factors"/>
    <property type="match status" value="1"/>
</dbReference>
<dbReference type="InterPro" id="IPR014284">
    <property type="entry name" value="RNA_pol_sigma-70_dom"/>
</dbReference>
<keyword evidence="8" id="KW-1185">Reference proteome</keyword>
<evidence type="ECO:0000313" key="8">
    <source>
        <dbReference type="Proteomes" id="UP001499852"/>
    </source>
</evidence>
<dbReference type="PANTHER" id="PTHR43133:SF51">
    <property type="entry name" value="RNA POLYMERASE SIGMA FACTOR"/>
    <property type="match status" value="1"/>
</dbReference>
<name>A0ABP9NZJ0_9BACT</name>
<organism evidence="7 8">
    <name type="scientific">Prosthecobacter algae</name>
    <dbReference type="NCBI Taxonomy" id="1144682"/>
    <lineage>
        <taxon>Bacteria</taxon>
        <taxon>Pseudomonadati</taxon>
        <taxon>Verrucomicrobiota</taxon>
        <taxon>Verrucomicrobiia</taxon>
        <taxon>Verrucomicrobiales</taxon>
        <taxon>Verrucomicrobiaceae</taxon>
        <taxon>Prosthecobacter</taxon>
    </lineage>
</organism>
<dbReference type="PANTHER" id="PTHR43133">
    <property type="entry name" value="RNA POLYMERASE ECF-TYPE SIGMA FACTO"/>
    <property type="match status" value="1"/>
</dbReference>